<evidence type="ECO:0000256" key="1">
    <source>
        <dbReference type="ARBA" id="ARBA00004651"/>
    </source>
</evidence>
<name>A0A6J4Q2U9_9ACTN</name>
<dbReference type="InterPro" id="IPR011701">
    <property type="entry name" value="MFS"/>
</dbReference>
<evidence type="ECO:0000256" key="6">
    <source>
        <dbReference type="ARBA" id="ARBA00023136"/>
    </source>
</evidence>
<dbReference type="GO" id="GO:0022857">
    <property type="term" value="F:transmembrane transporter activity"/>
    <property type="evidence" value="ECO:0007669"/>
    <property type="project" value="InterPro"/>
</dbReference>
<protein>
    <submittedName>
        <fullName evidence="9">Uncharacterized MFS-type transporter</fullName>
    </submittedName>
</protein>
<sequence length="473" mass="47837">MLCAAFFIDVLDFSIVNVALPDMPRDLGFSQQGLQWVVSAYALTLGGFLLLGGRAADLLGRRRVFLAGLALFTLSALVGGFAWSPEVLVAARAFQGLGAAISSPAALFIITTIFPEGPERNWALGVLGAVGAGAVAGGVVLGGVLTEVAGWRWVLWVNVPIGLAAIALTPALIRESRARDAGGLKGLVSGLDLPGAVSVTAGLLLLVYALSGAESAGFASPRTLGGLALALILLAAFLLAESRARNPLVPLGIFRSRALAGANLGAFVVIGAYGAVFLILSLHMQQVLGLSALTTGLAFLPMAIAGAAASSFVGPRLVTRFGARSVLVAALIAMATGFALFARVPADGATFAGDLLLAMLVLAVGEGVAFTAFFVGAVEGVRDEDQGVASGLINTSLQVGAALGIAVLLTVAAVRTEVLIEGGAGTRDALAAGFRYAYAAGAAITLAGALAVFVVMRGKDTGAGDRKERTNRA</sequence>
<feature type="transmembrane region" description="Helical" evidence="7">
    <location>
        <begin position="436"/>
        <end position="456"/>
    </location>
</feature>
<dbReference type="AlphaFoldDB" id="A0A6J4Q2U9"/>
<dbReference type="PANTHER" id="PTHR42718:SF46">
    <property type="entry name" value="BLR6921 PROTEIN"/>
    <property type="match status" value="1"/>
</dbReference>
<keyword evidence="3" id="KW-1003">Cell membrane</keyword>
<evidence type="ECO:0000256" key="5">
    <source>
        <dbReference type="ARBA" id="ARBA00022989"/>
    </source>
</evidence>
<dbReference type="PRINTS" id="PR01036">
    <property type="entry name" value="TCRTETB"/>
</dbReference>
<reference evidence="9" key="1">
    <citation type="submission" date="2020-02" db="EMBL/GenBank/DDBJ databases">
        <authorList>
            <person name="Meier V. D."/>
        </authorList>
    </citation>
    <scope>NUCLEOTIDE SEQUENCE</scope>
    <source>
        <strain evidence="9">AVDCRST_MAG22</strain>
    </source>
</reference>
<feature type="transmembrane region" description="Helical" evidence="7">
    <location>
        <begin position="122"/>
        <end position="141"/>
    </location>
</feature>
<keyword evidence="6 7" id="KW-0472">Membrane</keyword>
<dbReference type="GO" id="GO:0005886">
    <property type="term" value="C:plasma membrane"/>
    <property type="evidence" value="ECO:0007669"/>
    <property type="project" value="UniProtKB-SubCell"/>
</dbReference>
<feature type="domain" description="Major facilitator superfamily (MFS) profile" evidence="8">
    <location>
        <begin position="1"/>
        <end position="460"/>
    </location>
</feature>
<evidence type="ECO:0000256" key="3">
    <source>
        <dbReference type="ARBA" id="ARBA00022475"/>
    </source>
</evidence>
<dbReference type="Pfam" id="PF07690">
    <property type="entry name" value="MFS_1"/>
    <property type="match status" value="1"/>
</dbReference>
<dbReference type="Gene3D" id="1.20.1250.20">
    <property type="entry name" value="MFS general substrate transporter like domains"/>
    <property type="match status" value="1"/>
</dbReference>
<feature type="transmembrane region" description="Helical" evidence="7">
    <location>
        <begin position="33"/>
        <end position="52"/>
    </location>
</feature>
<evidence type="ECO:0000256" key="2">
    <source>
        <dbReference type="ARBA" id="ARBA00022448"/>
    </source>
</evidence>
<keyword evidence="2" id="KW-0813">Transport</keyword>
<accession>A0A6J4Q2U9</accession>
<comment type="subcellular location">
    <subcellularLocation>
        <location evidence="1">Cell membrane</location>
        <topology evidence="1">Multi-pass membrane protein</topology>
    </subcellularLocation>
</comment>
<evidence type="ECO:0000313" key="9">
    <source>
        <dbReference type="EMBL" id="CAA9428787.1"/>
    </source>
</evidence>
<dbReference type="InterPro" id="IPR005829">
    <property type="entry name" value="Sugar_transporter_CS"/>
</dbReference>
<dbReference type="PROSITE" id="PS00216">
    <property type="entry name" value="SUGAR_TRANSPORT_1"/>
    <property type="match status" value="1"/>
</dbReference>
<dbReference type="CDD" id="cd17321">
    <property type="entry name" value="MFS_MMR_MDR_like"/>
    <property type="match status" value="1"/>
</dbReference>
<organism evidence="9">
    <name type="scientific">uncultured Rubrobacteraceae bacterium</name>
    <dbReference type="NCBI Taxonomy" id="349277"/>
    <lineage>
        <taxon>Bacteria</taxon>
        <taxon>Bacillati</taxon>
        <taxon>Actinomycetota</taxon>
        <taxon>Rubrobacteria</taxon>
        <taxon>Rubrobacterales</taxon>
        <taxon>Rubrobacteraceae</taxon>
        <taxon>environmental samples</taxon>
    </lineage>
</organism>
<feature type="transmembrane region" description="Helical" evidence="7">
    <location>
        <begin position="64"/>
        <end position="83"/>
    </location>
</feature>
<proteinExistence type="predicted"/>
<feature type="transmembrane region" description="Helical" evidence="7">
    <location>
        <begin position="325"/>
        <end position="344"/>
    </location>
</feature>
<dbReference type="PROSITE" id="PS50850">
    <property type="entry name" value="MFS"/>
    <property type="match status" value="1"/>
</dbReference>
<evidence type="ECO:0000256" key="4">
    <source>
        <dbReference type="ARBA" id="ARBA00022692"/>
    </source>
</evidence>
<feature type="transmembrane region" description="Helical" evidence="7">
    <location>
        <begin position="153"/>
        <end position="173"/>
    </location>
</feature>
<dbReference type="SUPFAM" id="SSF103473">
    <property type="entry name" value="MFS general substrate transporter"/>
    <property type="match status" value="1"/>
</dbReference>
<dbReference type="InterPro" id="IPR020846">
    <property type="entry name" value="MFS_dom"/>
</dbReference>
<feature type="transmembrane region" description="Helical" evidence="7">
    <location>
        <begin position="223"/>
        <end position="240"/>
    </location>
</feature>
<dbReference type="InterPro" id="IPR036259">
    <property type="entry name" value="MFS_trans_sf"/>
</dbReference>
<keyword evidence="5 7" id="KW-1133">Transmembrane helix</keyword>
<feature type="transmembrane region" description="Helical" evidence="7">
    <location>
        <begin position="193"/>
        <end position="211"/>
    </location>
</feature>
<dbReference type="PANTHER" id="PTHR42718">
    <property type="entry name" value="MAJOR FACILITATOR SUPERFAMILY MULTIDRUG TRANSPORTER MFSC"/>
    <property type="match status" value="1"/>
</dbReference>
<evidence type="ECO:0000259" key="8">
    <source>
        <dbReference type="PROSITE" id="PS50850"/>
    </source>
</evidence>
<feature type="transmembrane region" description="Helical" evidence="7">
    <location>
        <begin position="288"/>
        <end position="313"/>
    </location>
</feature>
<evidence type="ECO:0000256" key="7">
    <source>
        <dbReference type="SAM" id="Phobius"/>
    </source>
</evidence>
<feature type="transmembrane region" description="Helical" evidence="7">
    <location>
        <begin position="89"/>
        <end position="110"/>
    </location>
</feature>
<feature type="transmembrane region" description="Helical" evidence="7">
    <location>
        <begin position="399"/>
        <end position="416"/>
    </location>
</feature>
<dbReference type="EMBL" id="CADCUV010000145">
    <property type="protein sequence ID" value="CAA9428787.1"/>
    <property type="molecule type" value="Genomic_DNA"/>
</dbReference>
<dbReference type="Gene3D" id="1.20.1720.10">
    <property type="entry name" value="Multidrug resistance protein D"/>
    <property type="match status" value="1"/>
</dbReference>
<keyword evidence="4 7" id="KW-0812">Transmembrane</keyword>
<feature type="transmembrane region" description="Helical" evidence="7">
    <location>
        <begin position="261"/>
        <end position="282"/>
    </location>
</feature>
<gene>
    <name evidence="9" type="ORF">AVDCRST_MAG22-3108</name>
</gene>
<feature type="transmembrane region" description="Helical" evidence="7">
    <location>
        <begin position="356"/>
        <end position="378"/>
    </location>
</feature>